<evidence type="ECO:0000256" key="1">
    <source>
        <dbReference type="ARBA" id="ARBA00004141"/>
    </source>
</evidence>
<keyword evidence="7" id="KW-1185">Reference proteome</keyword>
<evidence type="ECO:0000256" key="5">
    <source>
        <dbReference type="RuleBase" id="RU004379"/>
    </source>
</evidence>
<evidence type="ECO:0000313" key="7">
    <source>
        <dbReference type="Proteomes" id="UP001176961"/>
    </source>
</evidence>
<feature type="transmembrane region" description="Helical" evidence="5">
    <location>
        <begin position="108"/>
        <end position="128"/>
    </location>
</feature>
<evidence type="ECO:0000256" key="2">
    <source>
        <dbReference type="ARBA" id="ARBA00022692"/>
    </source>
</evidence>
<dbReference type="GO" id="GO:0005783">
    <property type="term" value="C:endoplasmic reticulum"/>
    <property type="evidence" value="ECO:0007669"/>
    <property type="project" value="TreeGrafter"/>
</dbReference>
<feature type="transmembrane region" description="Helical" evidence="5">
    <location>
        <begin position="53"/>
        <end position="72"/>
    </location>
</feature>
<evidence type="ECO:0000313" key="6">
    <source>
        <dbReference type="EMBL" id="CAJ0590938.1"/>
    </source>
</evidence>
<feature type="transmembrane region" description="Helical" evidence="5">
    <location>
        <begin position="203"/>
        <end position="225"/>
    </location>
</feature>
<dbReference type="Proteomes" id="UP001176961">
    <property type="component" value="Unassembled WGS sequence"/>
</dbReference>
<dbReference type="Pfam" id="PF01027">
    <property type="entry name" value="Bax1-I"/>
    <property type="match status" value="1"/>
</dbReference>
<organism evidence="6 7">
    <name type="scientific">Cylicocyclus nassatus</name>
    <name type="common">Nematode worm</name>
    <dbReference type="NCBI Taxonomy" id="53992"/>
    <lineage>
        <taxon>Eukaryota</taxon>
        <taxon>Metazoa</taxon>
        <taxon>Ecdysozoa</taxon>
        <taxon>Nematoda</taxon>
        <taxon>Chromadorea</taxon>
        <taxon>Rhabditida</taxon>
        <taxon>Rhabditina</taxon>
        <taxon>Rhabditomorpha</taxon>
        <taxon>Strongyloidea</taxon>
        <taxon>Strongylidae</taxon>
        <taxon>Cylicocyclus</taxon>
    </lineage>
</organism>
<dbReference type="EMBL" id="CATQJL010000001">
    <property type="protein sequence ID" value="CAJ0590938.1"/>
    <property type="molecule type" value="Genomic_DNA"/>
</dbReference>
<keyword evidence="2 5" id="KW-0812">Transmembrane</keyword>
<comment type="subcellular location">
    <subcellularLocation>
        <location evidence="1">Membrane</location>
        <topology evidence="1">Multi-pass membrane protein</topology>
    </subcellularLocation>
</comment>
<dbReference type="PANTHER" id="PTHR23291:SF127">
    <property type="entry name" value="PROTEIN LIFEGUARD 1-LIKE"/>
    <property type="match status" value="1"/>
</dbReference>
<protein>
    <submittedName>
        <fullName evidence="6">Uncharacterized protein</fullName>
    </submittedName>
</protein>
<proteinExistence type="inferred from homology"/>
<comment type="caution">
    <text evidence="6">The sequence shown here is derived from an EMBL/GenBank/DDBJ whole genome shotgun (WGS) entry which is preliminary data.</text>
</comment>
<accession>A0AA36DQQ3</accession>
<gene>
    <name evidence="6" type="ORF">CYNAS_LOCUS2921</name>
</gene>
<feature type="transmembrane region" description="Helical" evidence="5">
    <location>
        <begin position="168"/>
        <end position="191"/>
    </location>
</feature>
<dbReference type="InterPro" id="IPR006214">
    <property type="entry name" value="Bax_inhibitor_1-related"/>
</dbReference>
<name>A0AA36DQQ3_CYLNA</name>
<dbReference type="AlphaFoldDB" id="A0AA36DQQ3"/>
<evidence type="ECO:0000256" key="4">
    <source>
        <dbReference type="ARBA" id="ARBA00023136"/>
    </source>
</evidence>
<comment type="similarity">
    <text evidence="5">Belongs to the BI1 family.</text>
</comment>
<feature type="transmembrane region" description="Helical" evidence="5">
    <location>
        <begin position="20"/>
        <end position="41"/>
    </location>
</feature>
<keyword evidence="3 5" id="KW-1133">Transmembrane helix</keyword>
<evidence type="ECO:0000256" key="3">
    <source>
        <dbReference type="ARBA" id="ARBA00022989"/>
    </source>
</evidence>
<dbReference type="PANTHER" id="PTHR23291">
    <property type="entry name" value="BAX INHIBITOR-RELATED"/>
    <property type="match status" value="1"/>
</dbReference>
<feature type="transmembrane region" description="Helical" evidence="5">
    <location>
        <begin position="140"/>
        <end position="162"/>
    </location>
</feature>
<reference evidence="6" key="1">
    <citation type="submission" date="2023-07" db="EMBL/GenBank/DDBJ databases">
        <authorList>
            <consortium name="CYATHOMIX"/>
        </authorList>
    </citation>
    <scope>NUCLEOTIDE SEQUENCE</scope>
    <source>
        <strain evidence="6">N/A</strain>
    </source>
</reference>
<dbReference type="GO" id="GO:0016020">
    <property type="term" value="C:membrane"/>
    <property type="evidence" value="ECO:0007669"/>
    <property type="project" value="UniProtKB-SubCell"/>
</dbReference>
<sequence>MGYGIEFSDESIRSRFVSKVFGLVTIMFIIVAVTCAMPFIFPTFMDWTQQNKIFMIVACCVYAVMAIVLACCTSVRRSFPLNIIVLGIFTLASGCMTMAVTATYNVQSVLLAFCITTGVSAAIAIFAITTKRDITSCLGIACILGVTLFFFGLVAAIASIFFHVKFLYTVYAALGALLAMLYLAIDIQMVMGGKRYEISPEEYIFAAMQIFLDILNIFMFILQLFKE</sequence>
<dbReference type="GO" id="GO:2001234">
    <property type="term" value="P:negative regulation of apoptotic signaling pathway"/>
    <property type="evidence" value="ECO:0007669"/>
    <property type="project" value="TreeGrafter"/>
</dbReference>
<dbReference type="GO" id="GO:0005794">
    <property type="term" value="C:Golgi apparatus"/>
    <property type="evidence" value="ECO:0007669"/>
    <property type="project" value="TreeGrafter"/>
</dbReference>
<keyword evidence="4 5" id="KW-0472">Membrane</keyword>
<feature type="transmembrane region" description="Helical" evidence="5">
    <location>
        <begin position="79"/>
        <end position="102"/>
    </location>
</feature>